<sequence length="98" mass="10704">MTRAKSGGRQKGTPNKTTAMMKAAIEDVFQKLQDGDGGDNAHFLGWAKENPTEFYKLSSKLLPLQLTGADGGAIELSIADRINRARERMNGKDQDHGE</sequence>
<proteinExistence type="predicted"/>
<comment type="caution">
    <text evidence="1">The sequence shown here is derived from an EMBL/GenBank/DDBJ whole genome shotgun (WGS) entry which is preliminary data.</text>
</comment>
<dbReference type="AlphaFoldDB" id="A0A081RCY8"/>
<dbReference type="OrthoDB" id="8410886at2"/>
<reference evidence="1 2" key="1">
    <citation type="submission" date="2014-02" db="EMBL/GenBank/DDBJ databases">
        <title>Whole genome sequence of Sphingobium chlorophenolicum NBRC 16172.</title>
        <authorList>
            <person name="Gan H.M."/>
            <person name="Gan H.Y."/>
            <person name="Chew T.H."/>
            <person name="Savka M.A."/>
        </authorList>
    </citation>
    <scope>NUCLEOTIDE SEQUENCE [LARGE SCALE GENOMIC DNA]</scope>
    <source>
        <strain evidence="1 2">NBRC 16172</strain>
    </source>
</reference>
<dbReference type="RefSeq" id="WP_051749772.1">
    <property type="nucleotide sequence ID" value="NZ_JFHR01000030.1"/>
</dbReference>
<dbReference type="PATRIC" id="fig|46429.4.peg.2693"/>
<evidence type="ECO:0000313" key="2">
    <source>
        <dbReference type="Proteomes" id="UP000028411"/>
    </source>
</evidence>
<organism evidence="1 2">
    <name type="scientific">Sphingobium chlorophenolicum</name>
    <dbReference type="NCBI Taxonomy" id="46429"/>
    <lineage>
        <taxon>Bacteria</taxon>
        <taxon>Pseudomonadati</taxon>
        <taxon>Pseudomonadota</taxon>
        <taxon>Alphaproteobacteria</taxon>
        <taxon>Sphingomonadales</taxon>
        <taxon>Sphingomonadaceae</taxon>
        <taxon>Sphingobium</taxon>
    </lineage>
</organism>
<accession>A0A081RCY8</accession>
<gene>
    <name evidence="1" type="ORF">BV95_02717</name>
</gene>
<dbReference type="EMBL" id="JFHR01000030">
    <property type="protein sequence ID" value="KEQ53061.1"/>
    <property type="molecule type" value="Genomic_DNA"/>
</dbReference>
<evidence type="ECO:0000313" key="1">
    <source>
        <dbReference type="EMBL" id="KEQ53061.1"/>
    </source>
</evidence>
<dbReference type="Proteomes" id="UP000028411">
    <property type="component" value="Unassembled WGS sequence"/>
</dbReference>
<name>A0A081RCY8_SPHCR</name>
<protein>
    <submittedName>
        <fullName evidence="1">Uncharacterized protein</fullName>
    </submittedName>
</protein>